<dbReference type="Pfam" id="PF00685">
    <property type="entry name" value="Sulfotransfer_1"/>
    <property type="match status" value="1"/>
</dbReference>
<dbReference type="AlphaFoldDB" id="Q4FLB7"/>
<dbReference type="KEGG" id="pub:SAR11_1215"/>
<dbReference type="InterPro" id="IPR027417">
    <property type="entry name" value="P-loop_NTPase"/>
</dbReference>
<reference evidence="4 5" key="1">
    <citation type="journal article" date="2005" name="Science">
        <title>Genome streamlining in a cosmopolitan oceanic bacterium.</title>
        <authorList>
            <person name="Giovannoni S.J."/>
            <person name="Tripp H.J."/>
            <person name="Givan S."/>
            <person name="Podar M."/>
            <person name="Vergin K.L."/>
            <person name="Baptista D."/>
            <person name="Bibbs L."/>
            <person name="Eads J."/>
            <person name="Richardson T.H."/>
            <person name="Noordewier M."/>
            <person name="Rappe M.S."/>
            <person name="Short J.M."/>
            <person name="Carrington J.C."/>
            <person name="Mathur E.J."/>
        </authorList>
    </citation>
    <scope>NUCLEOTIDE SEQUENCE [LARGE SCALE GENOMIC DNA]</scope>
    <source>
        <strain evidence="4 5">HTCC1062</strain>
    </source>
</reference>
<dbReference type="Proteomes" id="UP000002528">
    <property type="component" value="Chromosome"/>
</dbReference>
<evidence type="ECO:0000313" key="5">
    <source>
        <dbReference type="Proteomes" id="UP000002528"/>
    </source>
</evidence>
<evidence type="ECO:0000259" key="3">
    <source>
        <dbReference type="Pfam" id="PF00685"/>
    </source>
</evidence>
<dbReference type="Gene3D" id="3.40.50.300">
    <property type="entry name" value="P-loop containing nucleotide triphosphate hydrolases"/>
    <property type="match status" value="1"/>
</dbReference>
<comment type="similarity">
    <text evidence="1">Belongs to the sulfotransferase 1 family.</text>
</comment>
<feature type="domain" description="Sulfotransferase" evidence="3">
    <location>
        <begin position="3"/>
        <end position="276"/>
    </location>
</feature>
<dbReference type="SUPFAM" id="SSF52540">
    <property type="entry name" value="P-loop containing nucleoside triphosphate hydrolases"/>
    <property type="match status" value="1"/>
</dbReference>
<dbReference type="PANTHER" id="PTHR11783">
    <property type="entry name" value="SULFOTRANSFERASE SULT"/>
    <property type="match status" value="1"/>
</dbReference>
<dbReference type="GO" id="GO:0008146">
    <property type="term" value="F:sulfotransferase activity"/>
    <property type="evidence" value="ECO:0007669"/>
    <property type="project" value="InterPro"/>
</dbReference>
<gene>
    <name evidence="4" type="ordered locus">SAR11_1215</name>
</gene>
<dbReference type="HOGENOM" id="CLU_027239_4_1_5"/>
<keyword evidence="2 4" id="KW-0808">Transferase</keyword>
<name>Q4FLB7_PELUB</name>
<accession>Q4FLB7</accession>
<keyword evidence="5" id="KW-1185">Reference proteome</keyword>
<dbReference type="GeneID" id="66295710"/>
<dbReference type="eggNOG" id="ENOG502ZB7Q">
    <property type="taxonomic scope" value="Bacteria"/>
</dbReference>
<dbReference type="InterPro" id="IPR000863">
    <property type="entry name" value="Sulfotransferase_dom"/>
</dbReference>
<dbReference type="RefSeq" id="WP_011282226.1">
    <property type="nucleotide sequence ID" value="NC_007205.1"/>
</dbReference>
<protein>
    <submittedName>
        <fullName evidence="4">Sulfotransferase domain</fullName>
    </submittedName>
</protein>
<evidence type="ECO:0000256" key="1">
    <source>
        <dbReference type="ARBA" id="ARBA00005771"/>
    </source>
</evidence>
<evidence type="ECO:0000313" key="4">
    <source>
        <dbReference type="EMBL" id="AAZ22021.1"/>
    </source>
</evidence>
<organism evidence="4 5">
    <name type="scientific">Pelagibacter ubique (strain HTCC1062)</name>
    <dbReference type="NCBI Taxonomy" id="335992"/>
    <lineage>
        <taxon>Bacteria</taxon>
        <taxon>Pseudomonadati</taxon>
        <taxon>Pseudomonadota</taxon>
        <taxon>Alphaproteobacteria</taxon>
        <taxon>Candidatus Pelagibacterales</taxon>
        <taxon>Candidatus Pelagibacteraceae</taxon>
        <taxon>Candidatus Pelagibacter</taxon>
    </lineage>
</organism>
<proteinExistence type="inferred from homology"/>
<dbReference type="OrthoDB" id="9804504at2"/>
<sequence length="280" mass="33219">MIIWLASYPKSGNTWVRSIIAALMHTNDGVFKFELLNQIKQFPSKKYFKDFTNDFENIHEIKKYWESAQDFINLDNKVKFFKTHHINCKIGQYSFTSKKNTLATIYITRDPRNLVNSISNHFSKSVEDSKNFLFAPKIITKFEKEDDLDNGSLITLLGTWNEHYNFWKNNNENFLLIKYEDLINNTNSELDKIIAFIKRFTPIQTDEIKNKNIIKTTSFNYLQNLEEKGGFDENAYDTNDTKKKFFNLGPKNNWENNLNKKIKDEIELKFYVEMKELGYL</sequence>
<dbReference type="EMBL" id="CP000084">
    <property type="protein sequence ID" value="AAZ22021.1"/>
    <property type="molecule type" value="Genomic_DNA"/>
</dbReference>
<evidence type="ECO:0000256" key="2">
    <source>
        <dbReference type="ARBA" id="ARBA00022679"/>
    </source>
</evidence>